<dbReference type="RefSeq" id="WP_183899213.1">
    <property type="nucleotide sequence ID" value="NZ_JACIDW010000002.1"/>
</dbReference>
<dbReference type="InterPro" id="IPR023346">
    <property type="entry name" value="Lysozyme-like_dom_sf"/>
</dbReference>
<dbReference type="Gene3D" id="1.10.101.10">
    <property type="entry name" value="PGBD-like superfamily/PGBD"/>
    <property type="match status" value="1"/>
</dbReference>
<dbReference type="SUPFAM" id="SSF47090">
    <property type="entry name" value="PGBD-like"/>
    <property type="match status" value="1"/>
</dbReference>
<sequence>MSSLDQRLAARIDAGVLSAIVPRAGARAGQQAAIINKFAAMLSPLLDRFQVDTALRIEHMLAQTAHESDSFCTTEEYASGAAYEGRADLGNNKPGDGKRFKGRGLIQLTGRSNYARFTTWMRAIISDCPDFVANPELVAEFPWAAWSVFFFWSEHGLNAYADRDDLLGATRVINGGRNGLAARAALLAKAKSAIGALQADGISGRQAYAVLRRGMSGERVGSLQQALAAAGFYSLAIDEDFGPGTENALKLFQRARGLTVDGIAGRETFAALDPYLAKAA</sequence>
<gene>
    <name evidence="2" type="ORF">GGQ67_001131</name>
</gene>
<keyword evidence="3" id="KW-1185">Reference proteome</keyword>
<name>A0A7W6GBD0_9HYPH</name>
<dbReference type="PANTHER" id="PTHR34408:SF1">
    <property type="entry name" value="GLYCOSYL HYDROLASE FAMILY 19 DOMAIN-CONTAINING PROTEIN HI_1415"/>
    <property type="match status" value="1"/>
</dbReference>
<dbReference type="PANTHER" id="PTHR34408">
    <property type="entry name" value="FAMILY PROTEIN, PUTATIVE-RELATED"/>
    <property type="match status" value="1"/>
</dbReference>
<evidence type="ECO:0000259" key="1">
    <source>
        <dbReference type="Pfam" id="PF01471"/>
    </source>
</evidence>
<dbReference type="Proteomes" id="UP000582090">
    <property type="component" value="Unassembled WGS sequence"/>
</dbReference>
<accession>A0A7W6GBD0</accession>
<evidence type="ECO:0000313" key="3">
    <source>
        <dbReference type="Proteomes" id="UP000582090"/>
    </source>
</evidence>
<proteinExistence type="predicted"/>
<dbReference type="SUPFAM" id="SSF53955">
    <property type="entry name" value="Lysozyme-like"/>
    <property type="match status" value="1"/>
</dbReference>
<dbReference type="InterPro" id="IPR036365">
    <property type="entry name" value="PGBD-like_sf"/>
</dbReference>
<organism evidence="2 3">
    <name type="scientific">Rhizobium metallidurans</name>
    <dbReference type="NCBI Taxonomy" id="1265931"/>
    <lineage>
        <taxon>Bacteria</taxon>
        <taxon>Pseudomonadati</taxon>
        <taxon>Pseudomonadota</taxon>
        <taxon>Alphaproteobacteria</taxon>
        <taxon>Hyphomicrobiales</taxon>
        <taxon>Rhizobiaceae</taxon>
        <taxon>Rhizobium/Agrobacterium group</taxon>
        <taxon>Rhizobium</taxon>
    </lineage>
</organism>
<dbReference type="Gene3D" id="1.10.530.10">
    <property type="match status" value="1"/>
</dbReference>
<dbReference type="InterPro" id="IPR052354">
    <property type="entry name" value="Cell_Wall_Dynamics_Protein"/>
</dbReference>
<reference evidence="2 3" key="1">
    <citation type="submission" date="2020-08" db="EMBL/GenBank/DDBJ databases">
        <title>Genomic Encyclopedia of Type Strains, Phase IV (KMG-IV): sequencing the most valuable type-strain genomes for metagenomic binning, comparative biology and taxonomic classification.</title>
        <authorList>
            <person name="Goeker M."/>
        </authorList>
    </citation>
    <scope>NUCLEOTIDE SEQUENCE [LARGE SCALE GENOMIC DNA]</scope>
    <source>
        <strain evidence="2 3">DSM 26575</strain>
    </source>
</reference>
<dbReference type="InterPro" id="IPR002477">
    <property type="entry name" value="Peptidoglycan-bd-like"/>
</dbReference>
<dbReference type="Pfam" id="PF01471">
    <property type="entry name" value="PG_binding_1"/>
    <property type="match status" value="1"/>
</dbReference>
<comment type="caution">
    <text evidence="2">The sequence shown here is derived from an EMBL/GenBank/DDBJ whole genome shotgun (WGS) entry which is preliminary data.</text>
</comment>
<dbReference type="InterPro" id="IPR036366">
    <property type="entry name" value="PGBDSf"/>
</dbReference>
<feature type="domain" description="Peptidoglycan binding-like" evidence="1">
    <location>
        <begin position="216"/>
        <end position="272"/>
    </location>
</feature>
<dbReference type="AlphaFoldDB" id="A0A7W6GBD0"/>
<dbReference type="EMBL" id="JACIDW010000002">
    <property type="protein sequence ID" value="MBB3963506.1"/>
    <property type="molecule type" value="Genomic_DNA"/>
</dbReference>
<evidence type="ECO:0000313" key="2">
    <source>
        <dbReference type="EMBL" id="MBB3963506.1"/>
    </source>
</evidence>
<protein>
    <submittedName>
        <fullName evidence="2">Putative chitinase</fullName>
    </submittedName>
</protein>